<dbReference type="PANTHER" id="PTHR23282:SF101">
    <property type="entry name" value="MAM DOMAIN-CONTAINING PROTEIN"/>
    <property type="match status" value="1"/>
</dbReference>
<feature type="chain" id="PRO_5044172766" description="MAM domain-containing protein" evidence="1">
    <location>
        <begin position="17"/>
        <end position="220"/>
    </location>
</feature>
<reference evidence="3 5" key="1">
    <citation type="journal article" date="2024" name="Science">
        <title>Giant polyketide synthase enzymes in the biosynthesis of giant marine polyether toxins.</title>
        <authorList>
            <person name="Fallon T.R."/>
            <person name="Shende V.V."/>
            <person name="Wierzbicki I.H."/>
            <person name="Pendleton A.L."/>
            <person name="Watervoot N.F."/>
            <person name="Auber R.P."/>
            <person name="Gonzalez D.J."/>
            <person name="Wisecaver J.H."/>
            <person name="Moore B.S."/>
        </authorList>
    </citation>
    <scope>NUCLEOTIDE SEQUENCE [LARGE SCALE GENOMIC DNA]</scope>
    <source>
        <strain evidence="3 5">12B1</strain>
    </source>
</reference>
<dbReference type="EMBL" id="JBGBPQ010000027">
    <property type="protein sequence ID" value="KAL1498784.1"/>
    <property type="molecule type" value="Genomic_DNA"/>
</dbReference>
<name>A0AB34IF63_PRYPA</name>
<dbReference type="Gene3D" id="2.60.120.200">
    <property type="match status" value="1"/>
</dbReference>
<keyword evidence="1" id="KW-0732">Signal</keyword>
<dbReference type="GO" id="GO:0016020">
    <property type="term" value="C:membrane"/>
    <property type="evidence" value="ECO:0007669"/>
    <property type="project" value="InterPro"/>
</dbReference>
<evidence type="ECO:0000313" key="5">
    <source>
        <dbReference type="Proteomes" id="UP001515480"/>
    </source>
</evidence>
<dbReference type="PROSITE" id="PS50060">
    <property type="entry name" value="MAM_2"/>
    <property type="match status" value="1"/>
</dbReference>
<dbReference type="PANTHER" id="PTHR23282">
    <property type="entry name" value="APICAL ENDOSOMAL GLYCOPROTEIN PRECURSOR"/>
    <property type="match status" value="1"/>
</dbReference>
<dbReference type="AlphaFoldDB" id="A0AB34IF63"/>
<dbReference type="Pfam" id="PF00629">
    <property type="entry name" value="MAM"/>
    <property type="match status" value="1"/>
</dbReference>
<evidence type="ECO:0000256" key="1">
    <source>
        <dbReference type="SAM" id="SignalP"/>
    </source>
</evidence>
<dbReference type="InterPro" id="IPR013320">
    <property type="entry name" value="ConA-like_dom_sf"/>
</dbReference>
<feature type="domain" description="MAM" evidence="2">
    <location>
        <begin position="56"/>
        <end position="205"/>
    </location>
</feature>
<dbReference type="SUPFAM" id="SSF49899">
    <property type="entry name" value="Concanavalin A-like lectins/glucanases"/>
    <property type="match status" value="1"/>
</dbReference>
<dbReference type="InterPro" id="IPR000998">
    <property type="entry name" value="MAM_dom"/>
</dbReference>
<comment type="caution">
    <text evidence="3">The sequence shown here is derived from an EMBL/GenBank/DDBJ whole genome shotgun (WGS) entry which is preliminary data.</text>
</comment>
<evidence type="ECO:0000259" key="2">
    <source>
        <dbReference type="PROSITE" id="PS50060"/>
    </source>
</evidence>
<protein>
    <recommendedName>
        <fullName evidence="2">MAM domain-containing protein</fullName>
    </recommendedName>
</protein>
<sequence length="220" mass="24292">MRWSCVLLLVLASCECERIAHAPDAPFFTSVASHTQGAVLRSLQSVLEAIHYYEGFEDSTFSPGWSTGNSAFSWSRREGPTPTFGTGPVNAKEGLYYMYTESSAPRAEGDLFDLSFTCPLSDRVHQVTWWYHMRGDGVGTLRLTNGQDVDAIAWNRSGDVSSEWQEATVELAWSGPQVVFEGVRGSNWNSDISIDDVAATRRCSSNQDEQPAGHSAAHFR</sequence>
<organism evidence="3 5">
    <name type="scientific">Prymnesium parvum</name>
    <name type="common">Toxic golden alga</name>
    <dbReference type="NCBI Taxonomy" id="97485"/>
    <lineage>
        <taxon>Eukaryota</taxon>
        <taxon>Haptista</taxon>
        <taxon>Haptophyta</taxon>
        <taxon>Prymnesiophyceae</taxon>
        <taxon>Prymnesiales</taxon>
        <taxon>Prymnesiaceae</taxon>
        <taxon>Prymnesium</taxon>
    </lineage>
</organism>
<dbReference type="InterPro" id="IPR051560">
    <property type="entry name" value="MAM_domain-containing"/>
</dbReference>
<gene>
    <name evidence="3" type="ORF">AB1Y20_014091</name>
    <name evidence="4" type="ORF">AB1Y20_020230</name>
</gene>
<dbReference type="CDD" id="cd06263">
    <property type="entry name" value="MAM"/>
    <property type="match status" value="1"/>
</dbReference>
<evidence type="ECO:0000313" key="4">
    <source>
        <dbReference type="EMBL" id="KAL1525370.1"/>
    </source>
</evidence>
<keyword evidence="5" id="KW-1185">Reference proteome</keyword>
<dbReference type="EMBL" id="JBGBPQ010000004">
    <property type="protein sequence ID" value="KAL1525370.1"/>
    <property type="molecule type" value="Genomic_DNA"/>
</dbReference>
<feature type="signal peptide" evidence="1">
    <location>
        <begin position="1"/>
        <end position="16"/>
    </location>
</feature>
<dbReference type="Proteomes" id="UP001515480">
    <property type="component" value="Unassembled WGS sequence"/>
</dbReference>
<proteinExistence type="predicted"/>
<accession>A0AB34IF63</accession>
<evidence type="ECO:0000313" key="3">
    <source>
        <dbReference type="EMBL" id="KAL1498784.1"/>
    </source>
</evidence>
<dbReference type="SMART" id="SM00137">
    <property type="entry name" value="MAM"/>
    <property type="match status" value="1"/>
</dbReference>